<dbReference type="Pfam" id="PF00155">
    <property type="entry name" value="Aminotran_1_2"/>
    <property type="match status" value="1"/>
</dbReference>
<organism evidence="8 9">
    <name type="scientific">Streptomyces hebeiensis</name>
    <dbReference type="NCBI Taxonomy" id="229486"/>
    <lineage>
        <taxon>Bacteria</taxon>
        <taxon>Bacillati</taxon>
        <taxon>Actinomycetota</taxon>
        <taxon>Actinomycetes</taxon>
        <taxon>Kitasatosporales</taxon>
        <taxon>Streptomycetaceae</taxon>
        <taxon>Streptomyces</taxon>
    </lineage>
</organism>
<proteinExistence type="inferred from homology"/>
<dbReference type="PANTHER" id="PTHR43488:SF2">
    <property type="entry name" value="GLUTAMATE-PYRUVATE AMINOTRANSFERASE ALAA"/>
    <property type="match status" value="1"/>
</dbReference>
<dbReference type="Proteomes" id="UP001501371">
    <property type="component" value="Unassembled WGS sequence"/>
</dbReference>
<dbReference type="CDD" id="cd00609">
    <property type="entry name" value="AAT_like"/>
    <property type="match status" value="1"/>
</dbReference>
<dbReference type="InterPro" id="IPR015424">
    <property type="entry name" value="PyrdxlP-dep_Trfase"/>
</dbReference>
<dbReference type="InterPro" id="IPR015421">
    <property type="entry name" value="PyrdxlP-dep_Trfase_major"/>
</dbReference>
<comment type="caution">
    <text evidence="8">The sequence shown here is derived from an EMBL/GenBank/DDBJ whole genome shotgun (WGS) entry which is preliminary data.</text>
</comment>
<evidence type="ECO:0000259" key="7">
    <source>
        <dbReference type="Pfam" id="PF00155"/>
    </source>
</evidence>
<dbReference type="Gene3D" id="3.40.640.10">
    <property type="entry name" value="Type I PLP-dependent aspartate aminotransferase-like (Major domain)"/>
    <property type="match status" value="1"/>
</dbReference>
<dbReference type="GO" id="GO:0008483">
    <property type="term" value="F:transaminase activity"/>
    <property type="evidence" value="ECO:0007669"/>
    <property type="project" value="UniProtKB-KW"/>
</dbReference>
<accession>A0ABP4FCL4</accession>
<keyword evidence="5" id="KW-0663">Pyridoxal phosphate</keyword>
<evidence type="ECO:0000313" key="9">
    <source>
        <dbReference type="Proteomes" id="UP001501371"/>
    </source>
</evidence>
<evidence type="ECO:0000256" key="2">
    <source>
        <dbReference type="ARBA" id="ARBA00007441"/>
    </source>
</evidence>
<keyword evidence="4" id="KW-0808">Transferase</keyword>
<name>A0ABP4FCL4_9ACTN</name>
<dbReference type="EC" id="2.6.1.2" evidence="6"/>
<evidence type="ECO:0000256" key="6">
    <source>
        <dbReference type="ARBA" id="ARBA00026106"/>
    </source>
</evidence>
<feature type="domain" description="Aminotransferase class I/classII large" evidence="7">
    <location>
        <begin position="51"/>
        <end position="409"/>
    </location>
</feature>
<protein>
    <recommendedName>
        <fullName evidence="6">alanine transaminase</fullName>
        <ecNumber evidence="6">2.6.1.2</ecNumber>
    </recommendedName>
</protein>
<evidence type="ECO:0000256" key="4">
    <source>
        <dbReference type="ARBA" id="ARBA00022679"/>
    </source>
</evidence>
<evidence type="ECO:0000256" key="3">
    <source>
        <dbReference type="ARBA" id="ARBA00022576"/>
    </source>
</evidence>
<reference evidence="9" key="1">
    <citation type="journal article" date="2019" name="Int. J. Syst. Evol. Microbiol.">
        <title>The Global Catalogue of Microorganisms (GCM) 10K type strain sequencing project: providing services to taxonomists for standard genome sequencing and annotation.</title>
        <authorList>
            <consortium name="The Broad Institute Genomics Platform"/>
            <consortium name="The Broad Institute Genome Sequencing Center for Infectious Disease"/>
            <person name="Wu L."/>
            <person name="Ma J."/>
        </authorList>
    </citation>
    <scope>NUCLEOTIDE SEQUENCE [LARGE SCALE GENOMIC DNA]</scope>
    <source>
        <strain evidence="9">JCM 12696</strain>
    </source>
</reference>
<evidence type="ECO:0000256" key="1">
    <source>
        <dbReference type="ARBA" id="ARBA00001933"/>
    </source>
</evidence>
<comment type="similarity">
    <text evidence="2">Belongs to the class-I pyridoxal-phosphate-dependent aminotransferase family.</text>
</comment>
<evidence type="ECO:0000256" key="5">
    <source>
        <dbReference type="ARBA" id="ARBA00022898"/>
    </source>
</evidence>
<keyword evidence="3 8" id="KW-0032">Aminotransferase</keyword>
<dbReference type="InterPro" id="IPR051926">
    <property type="entry name" value="Ala_Aminotransferase"/>
</dbReference>
<gene>
    <name evidence="8" type="ORF">GCM10009654_24510</name>
</gene>
<dbReference type="InterPro" id="IPR015422">
    <property type="entry name" value="PyrdxlP-dep_Trfase_small"/>
</dbReference>
<dbReference type="SUPFAM" id="SSF53383">
    <property type="entry name" value="PLP-dependent transferases"/>
    <property type="match status" value="1"/>
</dbReference>
<sequence length="419" mass="46065">MSENTEHSASHGRKLADMQVTQSAKLSGVCYEIRGPVLDEAMRLEAAGHRILKLNTGNPAAFGFECPPEILEDMLRNLAGAHGYGDAKGLLSARRAVMQHYQTKGIDLGVEDIYLGNGVSELIQMSMQALLDDGDEVLVPAPDYPLWTASVSLAGGTAVHYRCDEQADWMPDLSDIERKITDRTKAIVIINPNNPTGAVYDEPMLRSLTEIARRHNLVVCSDEIYDRILYDGAIHTPTAAVAPDLLTLTFNGLSKNYRVAGFRSGWLAVCGPKAHAASYIEGLTILANMRLCANMPSQHAVATALGGRQSIQDLVLPGGRILEQRNVAYELLTRIPGVTCVKPKGALYLFPRLDPNVYKIEDDRQLVLDLLRSEKIMVVHGTGFNWPDTDHFRIVTLPSVTDLEDAVTRIGTFLERYAQ</sequence>
<comment type="cofactor">
    <cofactor evidence="1">
        <name>pyridoxal 5'-phosphate</name>
        <dbReference type="ChEBI" id="CHEBI:597326"/>
    </cofactor>
</comment>
<dbReference type="EMBL" id="BAAAKV010000018">
    <property type="protein sequence ID" value="GAA1166700.1"/>
    <property type="molecule type" value="Genomic_DNA"/>
</dbReference>
<evidence type="ECO:0000313" key="8">
    <source>
        <dbReference type="EMBL" id="GAA1166700.1"/>
    </source>
</evidence>
<dbReference type="PANTHER" id="PTHR43488">
    <property type="entry name" value="GLUTAMATE-PYRUVATE AMINOTRANSFERASE ALAA"/>
    <property type="match status" value="1"/>
</dbReference>
<dbReference type="Gene3D" id="3.90.1150.10">
    <property type="entry name" value="Aspartate Aminotransferase, domain 1"/>
    <property type="match status" value="1"/>
</dbReference>
<dbReference type="InterPro" id="IPR004839">
    <property type="entry name" value="Aminotransferase_I/II_large"/>
</dbReference>
<keyword evidence="9" id="KW-1185">Reference proteome</keyword>